<organism evidence="2 3">
    <name type="scientific">Spinacia oleracea</name>
    <name type="common">Spinach</name>
    <dbReference type="NCBI Taxonomy" id="3562"/>
    <lineage>
        <taxon>Eukaryota</taxon>
        <taxon>Viridiplantae</taxon>
        <taxon>Streptophyta</taxon>
        <taxon>Embryophyta</taxon>
        <taxon>Tracheophyta</taxon>
        <taxon>Spermatophyta</taxon>
        <taxon>Magnoliopsida</taxon>
        <taxon>eudicotyledons</taxon>
        <taxon>Gunneridae</taxon>
        <taxon>Pentapetalae</taxon>
        <taxon>Caryophyllales</taxon>
        <taxon>Chenopodiaceae</taxon>
        <taxon>Chenopodioideae</taxon>
        <taxon>Anserineae</taxon>
        <taxon>Spinacia</taxon>
    </lineage>
</organism>
<name>A0A9R0IPC1_SPIOL</name>
<dbReference type="KEGG" id="soe:110791668"/>
<dbReference type="AlphaFoldDB" id="A0A9R0IPC1"/>
<gene>
    <name evidence="3" type="primary">LOC110791668</name>
</gene>
<evidence type="ECO:0000313" key="2">
    <source>
        <dbReference type="Proteomes" id="UP000813463"/>
    </source>
</evidence>
<protein>
    <submittedName>
        <fullName evidence="3">Uncharacterized protein isoform X1</fullName>
    </submittedName>
</protein>
<keyword evidence="2" id="KW-1185">Reference proteome</keyword>
<reference evidence="3" key="2">
    <citation type="submission" date="2025-08" db="UniProtKB">
        <authorList>
            <consortium name="RefSeq"/>
        </authorList>
    </citation>
    <scope>IDENTIFICATION</scope>
    <source>
        <tissue evidence="3">Leaf</tissue>
    </source>
</reference>
<evidence type="ECO:0000313" key="3">
    <source>
        <dbReference type="RefSeq" id="XP_021852125.2"/>
    </source>
</evidence>
<dbReference type="RefSeq" id="XP_021852125.2">
    <property type="nucleotide sequence ID" value="XM_021996433.2"/>
</dbReference>
<dbReference type="InterPro" id="IPR009646">
    <property type="entry name" value="Root_cap"/>
</dbReference>
<evidence type="ECO:0000256" key="1">
    <source>
        <dbReference type="SAM" id="SignalP"/>
    </source>
</evidence>
<dbReference type="PANTHER" id="PTHR31656">
    <property type="entry name" value="ROOT CAP DOMAIN-CONTAINING PROTEIN"/>
    <property type="match status" value="1"/>
</dbReference>
<accession>A0A9R0IPC1</accession>
<dbReference type="GeneID" id="110791668"/>
<dbReference type="Proteomes" id="UP000813463">
    <property type="component" value="Chromosome 6"/>
</dbReference>
<keyword evidence="1" id="KW-0732">Signal</keyword>
<proteinExistence type="predicted"/>
<feature type="chain" id="PRO_5046097129" evidence="1">
    <location>
        <begin position="21"/>
        <end position="431"/>
    </location>
</feature>
<feature type="signal peptide" evidence="1">
    <location>
        <begin position="1"/>
        <end position="20"/>
    </location>
</feature>
<dbReference type="Pfam" id="PF06830">
    <property type="entry name" value="Root_cap"/>
    <property type="match status" value="1"/>
</dbReference>
<reference evidence="2" key="1">
    <citation type="journal article" date="2021" name="Nat. Commun.">
        <title>Genomic analyses provide insights into spinach domestication and the genetic basis of agronomic traits.</title>
        <authorList>
            <person name="Cai X."/>
            <person name="Sun X."/>
            <person name="Xu C."/>
            <person name="Sun H."/>
            <person name="Wang X."/>
            <person name="Ge C."/>
            <person name="Zhang Z."/>
            <person name="Wang Q."/>
            <person name="Fei Z."/>
            <person name="Jiao C."/>
            <person name="Wang Q."/>
        </authorList>
    </citation>
    <scope>NUCLEOTIDE SEQUENCE [LARGE SCALE GENOMIC DNA]</scope>
    <source>
        <strain evidence="2">cv. Varoflay</strain>
    </source>
</reference>
<sequence>MKGVALVVVVFILASALAEAGLPINKPKKVRCKNKYSPCYEKDLYCPASCPRTCSVNCNSCQAVCGLVPPFPPPPSKFQKPKTVECKDRKFSSCYNKPLNCPASCSRTCSVDCATCQPVCHSVNLPHSPSPKRVRCMNKKYPACYYREFICPAACPQTCQVDSVTCSPVCNCNKPGAVCQDPRFIGADGITFYFHGKKDQDFCLVTDSNLHINAHFIGKRDSNMGRDFTWVQSLGILFNNHTLYIGALNTTTWNDAMDRLSLSYDDQPINLLETEGASWKSTDSSVSVIITRSRSTNAVEVEVEGNFKIKAVVVPITEKDSLIHKYGISPKKDCFAHLDLSFKFNSLSDEVNGVLGQTYGRNYTSRVKMGVANPVLGGEKEFQSSSMFATDCAAARYNGNWNYGSYSYQRIKYADLNCASGTSGRGVVCKR</sequence>